<dbReference type="Pfam" id="PF11817">
    <property type="entry name" value="Foie-gras_1"/>
    <property type="match status" value="1"/>
</dbReference>
<reference evidence="4" key="1">
    <citation type="journal article" date="2023" name="Mol. Phylogenet. Evol.">
        <title>Genome-scale phylogeny and comparative genomics of the fungal order Sordariales.</title>
        <authorList>
            <person name="Hensen N."/>
            <person name="Bonometti L."/>
            <person name="Westerberg I."/>
            <person name="Brannstrom I.O."/>
            <person name="Guillou S."/>
            <person name="Cros-Aarteil S."/>
            <person name="Calhoun S."/>
            <person name="Haridas S."/>
            <person name="Kuo A."/>
            <person name="Mondo S."/>
            <person name="Pangilinan J."/>
            <person name="Riley R."/>
            <person name="LaButti K."/>
            <person name="Andreopoulos B."/>
            <person name="Lipzen A."/>
            <person name="Chen C."/>
            <person name="Yan M."/>
            <person name="Daum C."/>
            <person name="Ng V."/>
            <person name="Clum A."/>
            <person name="Steindorff A."/>
            <person name="Ohm R.A."/>
            <person name="Martin F."/>
            <person name="Silar P."/>
            <person name="Natvig D.O."/>
            <person name="Lalanne C."/>
            <person name="Gautier V."/>
            <person name="Ament-Velasquez S.L."/>
            <person name="Kruys A."/>
            <person name="Hutchinson M.I."/>
            <person name="Powell A.J."/>
            <person name="Barry K."/>
            <person name="Miller A.N."/>
            <person name="Grigoriev I.V."/>
            <person name="Debuchy R."/>
            <person name="Gladieux P."/>
            <person name="Hiltunen Thoren M."/>
            <person name="Johannesson H."/>
        </authorList>
    </citation>
    <scope>NUCLEOTIDE SEQUENCE</scope>
    <source>
        <strain evidence="4">CBS 508.74</strain>
    </source>
</reference>
<dbReference type="Proteomes" id="UP001302812">
    <property type="component" value="Unassembled WGS sequence"/>
</dbReference>
<proteinExistence type="predicted"/>
<dbReference type="PANTHER" id="PTHR14374:SF0">
    <property type="entry name" value="TRAFFICKING PROTEIN PARTICLE COMPLEX SUBUNIT 11"/>
    <property type="match status" value="1"/>
</dbReference>
<comment type="caution">
    <text evidence="4">The sequence shown here is derived from an EMBL/GenBank/DDBJ whole genome shotgun (WGS) entry which is preliminary data.</text>
</comment>
<evidence type="ECO:0000313" key="5">
    <source>
        <dbReference type="Proteomes" id="UP001302812"/>
    </source>
</evidence>
<feature type="domain" description="Gryzun putative trafficking through Golgi" evidence="2">
    <location>
        <begin position="633"/>
        <end position="1201"/>
    </location>
</feature>
<protein>
    <recommendedName>
        <fullName evidence="6">Trafficking protein particle complex subunit 11</fullName>
    </recommendedName>
</protein>
<name>A0AAN6QGK3_9PEZI</name>
<evidence type="ECO:0000259" key="3">
    <source>
        <dbReference type="Pfam" id="PF11817"/>
    </source>
</evidence>
<feature type="region of interest" description="Disordered" evidence="1">
    <location>
        <begin position="1204"/>
        <end position="1229"/>
    </location>
</feature>
<feature type="compositionally biased region" description="Acidic residues" evidence="1">
    <location>
        <begin position="1217"/>
        <end position="1229"/>
    </location>
</feature>
<organism evidence="4 5">
    <name type="scientific">Canariomyces notabilis</name>
    <dbReference type="NCBI Taxonomy" id="2074819"/>
    <lineage>
        <taxon>Eukaryota</taxon>
        <taxon>Fungi</taxon>
        <taxon>Dikarya</taxon>
        <taxon>Ascomycota</taxon>
        <taxon>Pezizomycotina</taxon>
        <taxon>Sordariomycetes</taxon>
        <taxon>Sordariomycetidae</taxon>
        <taxon>Sordariales</taxon>
        <taxon>Chaetomiaceae</taxon>
        <taxon>Canariomyces</taxon>
    </lineage>
</organism>
<sequence>MDEYPAGSLEHAIPFLLTLGTRTGTPYDPQLSPALKEQAVLIRSELPSLDSDPASALLRYLQDRDASQLPCNGRDMSRKYRFKIQTAERSLLLPPRRARLPDGFEAPSPSPSTVLHSPYSPLSPVSPLYPDGLIDTQWIRKHRDFVPSVLLCFYALSSDPTLATLCDNQIKTDVNNIRALLSQSGYKTRLAVVLLSDHTSHSVDSVQERLETIRKGCGLDPKVLFLVPPSDSQDELERVAENMLTTLYSIALEYYRDLGRHARKKRSRGIAPQPTVPPTSGTSQTLSLAGWNVRYDFKSAIFAEYRLEMDVALRSYEQAYENLLSSELMELIPSWSPRWNEARFLADVIAVRCLRCLLWNGQYSAAVRRWQSHRERIADFVDRRGRGTNNYGWEAWEARWADVMADLIEKADIPELGPSAPRLCLPPEKSVMGERLRPWELLHHTGYWYLLAAQHLRSRRALAHSIPEDDRRSPSASPASHVAKSAFSYDTYMCPNPFEEYPLNHTGVDHGRMIVDRLLRARADFLKRGQVRLAAEVSLECARELAVAKDWKNIVELLRPHWKDLPFRKEGWVEIVEELNCILRAAAAAIGNAELVIAIDWELLSRSFTERPDWHYNILRSLEGINTKSRPTVSIGDGQILSFISASFLFNHEEGKAGQSVRGQLCIRSDAHRRSTPVALSRIRVHFRGSVDAIILRHQGTEHAQRQISGNAALFAVSLTTQAGDDGISESTESDDAANKVTLSGFADLTLRPGQTLVLHMEIPLREPGETRAESVVMYLENEAFNLEQSLMFRERSSLNLWYISASSTKHVPRAHPLTIRVLPRPPKMEISCPKWEEQYYTDEPISLGFDIENGEDIEAVARLDMLLFGEKPPTFAVDIPGREIQNSSSVRSEESKLSGAPLGAIESSKSLTITLRLPPIELSSRYDLTLKVTYFLSTNPGTPISQTANFQLNVVNPFEANYELLPRVHPDPWPSLFDHESISVPSTASDGALSVPKGISQAWCLVTRYASFASEPLRVVDIDVSIHTSPTSSIQCTTVQKHTDLPVSGRLINPKTIEEAAFDLVAQKSSVDDRSHASLDMSLIVKWTRQNPEAGDSSDASPDDANSAKVNTTTLPVPRFTIFGTEPRVLASVSRRQLLSPAQPLVTLTVTIENGSNHFLTFGLVMEPSEQFAFSGPKQTTLNLLPVSRRSVEYRLLPLKLPAGGGKENEKKEAGREEEEEEEEEEEGGVWIRPGLVVRDKYFQKILRVIPGGEGVRADKDGFEIWVPLPGLGSASSGSSG</sequence>
<gene>
    <name evidence="4" type="ORF">N656DRAFT_319912</name>
</gene>
<evidence type="ECO:0000256" key="1">
    <source>
        <dbReference type="SAM" id="MobiDB-lite"/>
    </source>
</evidence>
<dbReference type="GeneID" id="89933352"/>
<dbReference type="RefSeq" id="XP_064667349.1">
    <property type="nucleotide sequence ID" value="XM_064809229.1"/>
</dbReference>
<feature type="region of interest" description="Disordered" evidence="1">
    <location>
        <begin position="1093"/>
        <end position="1112"/>
    </location>
</feature>
<evidence type="ECO:0008006" key="6">
    <source>
        <dbReference type="Google" id="ProtNLM"/>
    </source>
</evidence>
<feature type="compositionally biased region" description="Low complexity" evidence="1">
    <location>
        <begin position="1095"/>
        <end position="1109"/>
    </location>
</feature>
<accession>A0AAN6QGK3</accession>
<evidence type="ECO:0000313" key="4">
    <source>
        <dbReference type="EMBL" id="KAK4109779.1"/>
    </source>
</evidence>
<dbReference type="PANTHER" id="PTHR14374">
    <property type="entry name" value="FOIE GRAS"/>
    <property type="match status" value="1"/>
</dbReference>
<feature type="domain" description="Gryzun putative trafficking through Golgi" evidence="2">
    <location>
        <begin position="1230"/>
        <end position="1269"/>
    </location>
</feature>
<dbReference type="InterPro" id="IPR012880">
    <property type="entry name" value="Gryzun"/>
</dbReference>
<feature type="domain" description="Trafficking protein particle complex subunit 11" evidence="3">
    <location>
        <begin position="338"/>
        <end position="606"/>
    </location>
</feature>
<dbReference type="Pfam" id="PF07919">
    <property type="entry name" value="Gryzun"/>
    <property type="match status" value="2"/>
</dbReference>
<reference evidence="4" key="2">
    <citation type="submission" date="2023-05" db="EMBL/GenBank/DDBJ databases">
        <authorList>
            <consortium name="Lawrence Berkeley National Laboratory"/>
            <person name="Steindorff A."/>
            <person name="Hensen N."/>
            <person name="Bonometti L."/>
            <person name="Westerberg I."/>
            <person name="Brannstrom I.O."/>
            <person name="Guillou S."/>
            <person name="Cros-Aarteil S."/>
            <person name="Calhoun S."/>
            <person name="Haridas S."/>
            <person name="Kuo A."/>
            <person name="Mondo S."/>
            <person name="Pangilinan J."/>
            <person name="Riley R."/>
            <person name="Labutti K."/>
            <person name="Andreopoulos B."/>
            <person name="Lipzen A."/>
            <person name="Chen C."/>
            <person name="Yanf M."/>
            <person name="Daum C."/>
            <person name="Ng V."/>
            <person name="Clum A."/>
            <person name="Ohm R."/>
            <person name="Martin F."/>
            <person name="Silar P."/>
            <person name="Natvig D."/>
            <person name="Lalanne C."/>
            <person name="Gautier V."/>
            <person name="Ament-Velasquez S.L."/>
            <person name="Kruys A."/>
            <person name="Hutchinson M.I."/>
            <person name="Powell A.J."/>
            <person name="Barry K."/>
            <person name="Miller A.N."/>
            <person name="Grigoriev I.V."/>
            <person name="Debuchy R."/>
            <person name="Gladieux P."/>
            <person name="Thoren M.H."/>
            <person name="Johannesson H."/>
        </authorList>
    </citation>
    <scope>NUCLEOTIDE SEQUENCE</scope>
    <source>
        <strain evidence="4">CBS 508.74</strain>
    </source>
</reference>
<evidence type="ECO:0000259" key="2">
    <source>
        <dbReference type="Pfam" id="PF07919"/>
    </source>
</evidence>
<keyword evidence="5" id="KW-1185">Reference proteome</keyword>
<dbReference type="EMBL" id="MU853354">
    <property type="protein sequence ID" value="KAK4109779.1"/>
    <property type="molecule type" value="Genomic_DNA"/>
</dbReference>
<dbReference type="InterPro" id="IPR021773">
    <property type="entry name" value="TPC11"/>
</dbReference>